<keyword evidence="2" id="KW-0946">Virion</keyword>
<evidence type="ECO:0000256" key="2">
    <source>
        <dbReference type="ARBA" id="ARBA00022732"/>
    </source>
</evidence>
<comment type="subcellular location">
    <subcellularLocation>
        <location evidence="1">Virion</location>
    </subcellularLocation>
</comment>
<dbReference type="PROSITE" id="PS51688">
    <property type="entry name" value="ICA"/>
    <property type="match status" value="1"/>
</dbReference>
<dbReference type="GO" id="GO:0098015">
    <property type="term" value="C:virus tail"/>
    <property type="evidence" value="ECO:0007669"/>
    <property type="project" value="UniProtKB-KW"/>
</dbReference>
<dbReference type="EMBL" id="LR798263">
    <property type="protein sequence ID" value="CAB5218625.1"/>
    <property type="molecule type" value="Genomic_DNA"/>
</dbReference>
<protein>
    <submittedName>
        <fullName evidence="4">Intramolecular chaperone auto-processing domain containing protein</fullName>
    </submittedName>
</protein>
<dbReference type="Pfam" id="PF13884">
    <property type="entry name" value="Peptidase_S74"/>
    <property type="match status" value="1"/>
</dbReference>
<name>A0A6J7WPI7_9CAUD</name>
<feature type="domain" description="Peptidase S74" evidence="3">
    <location>
        <begin position="1742"/>
        <end position="1830"/>
    </location>
</feature>
<keyword evidence="2" id="KW-1227">Viral tail protein</keyword>
<proteinExistence type="predicted"/>
<reference evidence="4" key="1">
    <citation type="submission" date="2020-05" db="EMBL/GenBank/DDBJ databases">
        <authorList>
            <person name="Chiriac C."/>
            <person name="Salcher M."/>
            <person name="Ghai R."/>
            <person name="Kavagutti S V."/>
        </authorList>
    </citation>
    <scope>NUCLEOTIDE SEQUENCE</scope>
</reference>
<gene>
    <name evidence="4" type="ORF">UFOVP216_40</name>
</gene>
<accession>A0A6J7WPI7</accession>
<dbReference type="InterPro" id="IPR030392">
    <property type="entry name" value="S74_ICA"/>
</dbReference>
<organism evidence="4">
    <name type="scientific">uncultured Caudovirales phage</name>
    <dbReference type="NCBI Taxonomy" id="2100421"/>
    <lineage>
        <taxon>Viruses</taxon>
        <taxon>Duplodnaviria</taxon>
        <taxon>Heunggongvirae</taxon>
        <taxon>Uroviricota</taxon>
        <taxon>Caudoviricetes</taxon>
        <taxon>Peduoviridae</taxon>
        <taxon>Maltschvirus</taxon>
        <taxon>Maltschvirus maltsch</taxon>
    </lineage>
</organism>
<sequence>MSNQIVITSGAKLRDLDDVIIGTDGILSSVAFNVANGVPRLDENGKILVSQLPNSVMEFKGVWNAATNTPYLTNGVGNAGDVWLCNEAGTVDFGDGPIYFAVGDYAVYTGTEWARSSGATGTVTSVGVSRDGNALSITGSPITTSGTINLGFSGDNTQYINGAGNLTTFPTLITSIGLTMPAAFGVSNSPLTANGTIGVTALGYPSQYIRGDGTLADFPTSGGGGSSVSYYLNGGTSQGSIGGTTYYEMSKTADTGTGVDFSKTGDGLICAFLTDANDPALLQIPAGNWNYEIYASMSSNGGTPEMYAELYVYNGTTFTLISTSSNEILYDGTNLNLYSFAMTVPETVLTVTDRLAIKLYATNSGGKTTTVHTQDSHLCQVITTFTTGLTALNGLTSQVQYFATGTSGSDFNIVSSVSTHTFNIPSASATARGLITTGTQTIAGAKTFTGGVTFNSSLTTTSNITFANSGYFLTLQPPTLSVNRTVTLPNGTGTLALTSDISYPVTSVFGRTGAVVATSGDYTTAQVTESGNLYFTDARARTAISLTTTGSTGAATYNNTTGVLNIPNYADQYVGTVTSVGLSAPTGFSVSGSPVTTSGTLALSFASGYSLPTNVKQSNWDDAYTWVAAFPTQTGNNGKFLTTDGSSLSWAANPLGTVTSVAMSVPTGLTVSGSPITTSGTLAVTLTAGYSIPTTANQSTWTTAYNRSLTSAAVTGTTTKTLTLNQQDGGTITASWTDYDTAPVTSVFGRTGAVVATEGDYTLTQLGDVTITSPTTGQVLKYNGTTWINDTDANTGTVTSVAMTVPTGLSIAGSPITSSGTLAVTFASGYSIPTNASQTTWDTAYTNRITSLTTTGTSGAATLTSNVLNIPQYQAALTNPITGTGTSGQVAYFNGTSSLTSEADFFWDSTNNRLGIGTNDPQSSIHIIEPTAARIRLRTGATGAALVDFYNDTTARWSIGVDNNQTYGKLENRVLSVDAIRFYDSSNNVVLVPTSGVVGIGITPSAWISTVKALQINGGSMYASTNYNFIGNNVVYTSTGDKYINIGYATAYGQTSGEHRWYIAPEGVAAGDAITFTRPMTINTSGNLLVGTEVSTNHKLTVYNATSASQVRVAGAAPSVVFTDTVTDPATYVGYMGMATAANNFMTGSAAGDYIFHNYSGGAMLFGINNSIKVSISSGGIVKIADLAGTGNRMVIASSTGVLSTQAIPSGTVTSVGLSSATSGVTIGATPITTSGTITIAISTATNSQNGLLSSTDWVLFNGKQGTITLTTTGTSGAATFSSNTLNIPNYGSALSGYLPLTGGTLTGPLGGTSAVFSSALSAYTLTAVNQIKGSSYVELSPDQTTYNAWNIRVGAQAADACYFITGGGVNILTTEGYNNPYTVKLYSNGVQTLTMTNGAATFSSSVTTGGTLSVGTTSSNYKFTLKEGGVAGAPLFAFVGNASNGNWMRGYWLKSDETTTIAQLTVQDGDGMYIGTATSIPFIIQTANTEKMRITSGGNVGVGTDSPYSTARLQVKTATNINIAVQTGTLDSTGIKLNAFNDAGSANIPLEINGSNLYFKTLETERIKITSTGFVQVTNTYQTDSLGLLQVTNSTASATASSNAGITANSYNGTGQFMMWENKGMRIGNRVISNTGAGGVYFTYAADSVGLTITSTGNILIGAGVTDVGSLIHAYTADNRDNMVYTNANASLTYAIFAAKTSRAGGTSCYFYYGEANSVTTYRVYNNGNVQNTNNSYGGISDISLKSNILDATPKLEDLLKVRIVNYNLKGSEDKQIGVIAQELEKIFPNMIDIDGNTKLKSVKYSVFVPMLIKAVQELKQEIETLKNK</sequence>
<evidence type="ECO:0000313" key="4">
    <source>
        <dbReference type="EMBL" id="CAB5218625.1"/>
    </source>
</evidence>
<evidence type="ECO:0000259" key="3">
    <source>
        <dbReference type="PROSITE" id="PS51688"/>
    </source>
</evidence>
<evidence type="ECO:0000256" key="1">
    <source>
        <dbReference type="ARBA" id="ARBA00004328"/>
    </source>
</evidence>